<evidence type="ECO:0000313" key="3">
    <source>
        <dbReference type="Proteomes" id="UP000046395"/>
    </source>
</evidence>
<dbReference type="Pfam" id="PF00147">
    <property type="entry name" value="Fibrinogen_C"/>
    <property type="match status" value="1"/>
</dbReference>
<dbReference type="Gene3D" id="3.90.215.10">
    <property type="entry name" value="Gamma Fibrinogen, chain A, domain 1"/>
    <property type="match status" value="2"/>
</dbReference>
<keyword evidence="1" id="KW-0732">Signal</keyword>
<dbReference type="InterPro" id="IPR050373">
    <property type="entry name" value="Fibrinogen_C-term_domain"/>
</dbReference>
<dbReference type="InterPro" id="IPR002181">
    <property type="entry name" value="Fibrinogen_a/b/g_C_dom"/>
</dbReference>
<dbReference type="PANTHER" id="PTHR19143">
    <property type="entry name" value="FIBRINOGEN/TENASCIN/ANGIOPOEITIN"/>
    <property type="match status" value="1"/>
</dbReference>
<organism evidence="3 4">
    <name type="scientific">Trichuris muris</name>
    <name type="common">Mouse whipworm</name>
    <dbReference type="NCBI Taxonomy" id="70415"/>
    <lineage>
        <taxon>Eukaryota</taxon>
        <taxon>Metazoa</taxon>
        <taxon>Ecdysozoa</taxon>
        <taxon>Nematoda</taxon>
        <taxon>Enoplea</taxon>
        <taxon>Dorylaimia</taxon>
        <taxon>Trichinellida</taxon>
        <taxon>Trichuridae</taxon>
        <taxon>Trichuris</taxon>
    </lineage>
</organism>
<evidence type="ECO:0000313" key="4">
    <source>
        <dbReference type="WBParaSite" id="TMUE_3000012515.1"/>
    </source>
</evidence>
<dbReference type="Proteomes" id="UP000046395">
    <property type="component" value="Unassembled WGS sequence"/>
</dbReference>
<evidence type="ECO:0000259" key="2">
    <source>
        <dbReference type="PROSITE" id="PS51406"/>
    </source>
</evidence>
<dbReference type="AlphaFoldDB" id="A0A5S6QZ33"/>
<dbReference type="PROSITE" id="PS51406">
    <property type="entry name" value="FIBRINOGEN_C_2"/>
    <property type="match status" value="1"/>
</dbReference>
<dbReference type="WBParaSite" id="TMUE_3000012515.1">
    <property type="protein sequence ID" value="TMUE_3000012515.1"/>
    <property type="gene ID" value="WBGene00289441"/>
</dbReference>
<sequence length="268" mass="31276">MERFVLAALSTVILLPYFTSVYADSSESDEDNGHLRMAPNKLRKQQYRAMRDCCDLQKFGVYARQRGFHQVDVHCPEVTNYFTNQLYCSKHVYCDFETDGGGWTVIQQRQDGSFDFHQDWNSYKISLYRLRNAGLQLRIELVDVYGQLHVDEWFGFYVGPERAKYLLLLGVYKGTSRVDNLLGNRARPFATYDRDQGALANIKCAAYWQTAWWMHPRCQPDGDLNAPNYEQSLNDDEAPHLEGIFWRTKFGRVRVAGSRMMVRPFGYR</sequence>
<dbReference type="GO" id="GO:0005615">
    <property type="term" value="C:extracellular space"/>
    <property type="evidence" value="ECO:0007669"/>
    <property type="project" value="TreeGrafter"/>
</dbReference>
<reference evidence="4" key="1">
    <citation type="submission" date="2019-12" db="UniProtKB">
        <authorList>
            <consortium name="WormBaseParasite"/>
        </authorList>
    </citation>
    <scope>IDENTIFICATION</scope>
</reference>
<feature type="chain" id="PRO_5024430538" evidence="1">
    <location>
        <begin position="24"/>
        <end position="268"/>
    </location>
</feature>
<evidence type="ECO:0000256" key="1">
    <source>
        <dbReference type="SAM" id="SignalP"/>
    </source>
</evidence>
<protein>
    <submittedName>
        <fullName evidence="4">Fibrinogen C-terminal domain-containing protein</fullName>
    </submittedName>
</protein>
<dbReference type="SUPFAM" id="SSF56496">
    <property type="entry name" value="Fibrinogen C-terminal domain-like"/>
    <property type="match status" value="1"/>
</dbReference>
<feature type="domain" description="Fibrinogen C-terminal" evidence="2">
    <location>
        <begin position="44"/>
        <end position="266"/>
    </location>
</feature>
<dbReference type="STRING" id="70415.A0A5S6QZ33"/>
<dbReference type="InterPro" id="IPR014716">
    <property type="entry name" value="Fibrinogen_a/b/g_C_1"/>
</dbReference>
<keyword evidence="3" id="KW-1185">Reference proteome</keyword>
<dbReference type="SMART" id="SM00186">
    <property type="entry name" value="FBG"/>
    <property type="match status" value="1"/>
</dbReference>
<dbReference type="InterPro" id="IPR036056">
    <property type="entry name" value="Fibrinogen-like_C"/>
</dbReference>
<accession>A0A5S6QZ33</accession>
<feature type="signal peptide" evidence="1">
    <location>
        <begin position="1"/>
        <end position="23"/>
    </location>
</feature>
<name>A0A5S6QZ33_TRIMR</name>
<proteinExistence type="predicted"/>